<dbReference type="InterPro" id="IPR029044">
    <property type="entry name" value="Nucleotide-diphossugar_trans"/>
</dbReference>
<evidence type="ECO:0000259" key="10">
    <source>
        <dbReference type="Pfam" id="PF00483"/>
    </source>
</evidence>
<sequence>MTQARKGIILAGGSGTRLYPATISVSKQLLPIYDKPMIYYPLTTLMLAGIREILIISTPQDTPRFEQLLGDGGQWGIQLQYAVQPSPDGLAQAFIIGEDFLAGAPSALVLGDNIYYGHDFSALLQDANAKRSGASVFAYRVNDPERYGVVAFDADGQALSIEEKPAQPKSNYAVTGLYFYDEQVVDIAKSIKPSPRGELEITDVNNVYLQQGQLSVQTMGRGYAWLDTGTHESMLEASQFIATIESRQGLKVACPEEVAYRSGWIGDEQVRQLAKPLQKTGYGRYLLAMLDQPVY</sequence>
<evidence type="ECO:0000256" key="7">
    <source>
        <dbReference type="ARBA" id="ARBA00022842"/>
    </source>
</evidence>
<dbReference type="InterPro" id="IPR005835">
    <property type="entry name" value="NTP_transferase_dom"/>
</dbReference>
<dbReference type="PANTHER" id="PTHR43532">
    <property type="entry name" value="GLUCOSE-1-PHOSPHATE THYMIDYLYLTRANSFERASE"/>
    <property type="match status" value="1"/>
</dbReference>
<reference evidence="11 12" key="1">
    <citation type="submission" date="2020-03" db="EMBL/GenBank/DDBJ databases">
        <title>Draft genome sequence of environmentally isolated cultures.</title>
        <authorList>
            <person name="Wilson H.S."/>
            <person name="De Leon M.E."/>
        </authorList>
    </citation>
    <scope>NUCLEOTIDE SEQUENCE [LARGE SCALE GENOMIC DNA]</scope>
    <source>
        <strain evidence="11 12">HSC-31F16</strain>
    </source>
</reference>
<accession>A0ABX0L316</accession>
<dbReference type="EMBL" id="JAAOMA010000001">
    <property type="protein sequence ID" value="NHR03731.1"/>
    <property type="molecule type" value="Genomic_DNA"/>
</dbReference>
<organism evidence="11 12">
    <name type="scientific">Chromobacterium fluminis</name>
    <dbReference type="NCBI Taxonomy" id="3044269"/>
    <lineage>
        <taxon>Bacteria</taxon>
        <taxon>Pseudomonadati</taxon>
        <taxon>Pseudomonadota</taxon>
        <taxon>Betaproteobacteria</taxon>
        <taxon>Neisseriales</taxon>
        <taxon>Chromobacteriaceae</taxon>
        <taxon>Chromobacterium</taxon>
    </lineage>
</organism>
<evidence type="ECO:0000256" key="8">
    <source>
        <dbReference type="ARBA" id="ARBA00049336"/>
    </source>
</evidence>
<comment type="caution">
    <text evidence="11">The sequence shown here is derived from an EMBL/GenBank/DDBJ whole genome shotgun (WGS) entry which is preliminary data.</text>
</comment>
<dbReference type="NCBIfam" id="TIGR01207">
    <property type="entry name" value="rmlA"/>
    <property type="match status" value="1"/>
</dbReference>
<dbReference type="Gene3D" id="3.90.550.10">
    <property type="entry name" value="Spore Coat Polysaccharide Biosynthesis Protein SpsA, Chain A"/>
    <property type="match status" value="1"/>
</dbReference>
<keyword evidence="6 9" id="KW-0479">Metal-binding</keyword>
<dbReference type="CDD" id="cd02538">
    <property type="entry name" value="G1P_TT_short"/>
    <property type="match status" value="1"/>
</dbReference>
<evidence type="ECO:0000313" key="11">
    <source>
        <dbReference type="EMBL" id="NHR03731.1"/>
    </source>
</evidence>
<gene>
    <name evidence="11" type="primary">rfbA</name>
    <name evidence="11" type="ORF">HA052_00850</name>
</gene>
<keyword evidence="4 9" id="KW-0808">Transferase</keyword>
<evidence type="ECO:0000256" key="1">
    <source>
        <dbReference type="ARBA" id="ARBA00001946"/>
    </source>
</evidence>
<name>A0ABX0L316_9NEIS</name>
<comment type="catalytic activity">
    <reaction evidence="8 9">
        <text>dTTP + alpha-D-glucose 1-phosphate + H(+) = dTDP-alpha-D-glucose + diphosphate</text>
        <dbReference type="Rhea" id="RHEA:15225"/>
        <dbReference type="ChEBI" id="CHEBI:15378"/>
        <dbReference type="ChEBI" id="CHEBI:33019"/>
        <dbReference type="ChEBI" id="CHEBI:37568"/>
        <dbReference type="ChEBI" id="CHEBI:57477"/>
        <dbReference type="ChEBI" id="CHEBI:58601"/>
        <dbReference type="EC" id="2.7.7.24"/>
    </reaction>
</comment>
<evidence type="ECO:0000256" key="3">
    <source>
        <dbReference type="ARBA" id="ARBA00012461"/>
    </source>
</evidence>
<evidence type="ECO:0000256" key="6">
    <source>
        <dbReference type="ARBA" id="ARBA00022723"/>
    </source>
</evidence>
<dbReference type="EC" id="2.7.7.24" evidence="3 9"/>
<comment type="function">
    <text evidence="9">Catalyzes the formation of dTDP-glucose, from dTTP and glucose 1-phosphate, as well as its pyrophosphorolysis.</text>
</comment>
<dbReference type="Proteomes" id="UP001515641">
    <property type="component" value="Unassembled WGS sequence"/>
</dbReference>
<keyword evidence="5 9" id="KW-0548">Nucleotidyltransferase</keyword>
<dbReference type="Pfam" id="PF00483">
    <property type="entry name" value="NTP_transferase"/>
    <property type="match status" value="1"/>
</dbReference>
<feature type="domain" description="Nucleotidyl transferase" evidence="10">
    <location>
        <begin position="6"/>
        <end position="242"/>
    </location>
</feature>
<keyword evidence="12" id="KW-1185">Reference proteome</keyword>
<dbReference type="GO" id="GO:0008879">
    <property type="term" value="F:glucose-1-phosphate thymidylyltransferase activity"/>
    <property type="evidence" value="ECO:0007669"/>
    <property type="project" value="UniProtKB-EC"/>
</dbReference>
<proteinExistence type="inferred from homology"/>
<evidence type="ECO:0000313" key="12">
    <source>
        <dbReference type="Proteomes" id="UP001515641"/>
    </source>
</evidence>
<evidence type="ECO:0000256" key="9">
    <source>
        <dbReference type="RuleBase" id="RU003706"/>
    </source>
</evidence>
<protein>
    <recommendedName>
        <fullName evidence="3 9">Glucose-1-phosphate thymidylyltransferase</fullName>
        <ecNumber evidence="3 9">2.7.7.24</ecNumber>
    </recommendedName>
</protein>
<keyword evidence="7 9" id="KW-0460">Magnesium</keyword>
<dbReference type="RefSeq" id="WP_081544951.1">
    <property type="nucleotide sequence ID" value="NZ_JAAOMA010000001.1"/>
</dbReference>
<evidence type="ECO:0000256" key="2">
    <source>
        <dbReference type="ARBA" id="ARBA00010480"/>
    </source>
</evidence>
<comment type="cofactor">
    <cofactor evidence="1">
        <name>Mg(2+)</name>
        <dbReference type="ChEBI" id="CHEBI:18420"/>
    </cofactor>
</comment>
<evidence type="ECO:0000256" key="4">
    <source>
        <dbReference type="ARBA" id="ARBA00022679"/>
    </source>
</evidence>
<dbReference type="SUPFAM" id="SSF53448">
    <property type="entry name" value="Nucleotide-diphospho-sugar transferases"/>
    <property type="match status" value="1"/>
</dbReference>
<dbReference type="PANTHER" id="PTHR43532:SF1">
    <property type="entry name" value="GLUCOSE-1-PHOSPHATE THYMIDYLYLTRANSFERASE 1"/>
    <property type="match status" value="1"/>
</dbReference>
<evidence type="ECO:0000256" key="5">
    <source>
        <dbReference type="ARBA" id="ARBA00022695"/>
    </source>
</evidence>
<dbReference type="InterPro" id="IPR005907">
    <property type="entry name" value="G1P_thy_trans_s"/>
</dbReference>
<comment type="similarity">
    <text evidence="2 9">Belongs to the glucose-1-phosphate thymidylyltransferase family.</text>
</comment>